<keyword evidence="1" id="KW-1133">Transmembrane helix</keyword>
<dbReference type="Gene3D" id="2.60.120.1440">
    <property type="match status" value="1"/>
</dbReference>
<dbReference type="Proteomes" id="UP001501411">
    <property type="component" value="Unassembled WGS sequence"/>
</dbReference>
<feature type="domain" description="Protein FecR C-terminal" evidence="3">
    <location>
        <begin position="315"/>
        <end position="381"/>
    </location>
</feature>
<dbReference type="PANTHER" id="PTHR30273">
    <property type="entry name" value="PERIPLASMIC SIGNAL SENSOR AND SIGMA FACTOR ACTIVATOR FECR-RELATED"/>
    <property type="match status" value="1"/>
</dbReference>
<evidence type="ECO:0000259" key="3">
    <source>
        <dbReference type="Pfam" id="PF16344"/>
    </source>
</evidence>
<dbReference type="InterPro" id="IPR032508">
    <property type="entry name" value="FecR_C"/>
</dbReference>
<evidence type="ECO:0000259" key="2">
    <source>
        <dbReference type="Pfam" id="PF04773"/>
    </source>
</evidence>
<dbReference type="PANTHER" id="PTHR30273:SF2">
    <property type="entry name" value="PROTEIN FECR"/>
    <property type="match status" value="1"/>
</dbReference>
<keyword evidence="1" id="KW-0472">Membrane</keyword>
<reference evidence="5" key="1">
    <citation type="journal article" date="2019" name="Int. J. Syst. Evol. Microbiol.">
        <title>The Global Catalogue of Microorganisms (GCM) 10K type strain sequencing project: providing services to taxonomists for standard genome sequencing and annotation.</title>
        <authorList>
            <consortium name="The Broad Institute Genomics Platform"/>
            <consortium name="The Broad Institute Genome Sequencing Center for Infectious Disease"/>
            <person name="Wu L."/>
            <person name="Ma J."/>
        </authorList>
    </citation>
    <scope>NUCLEOTIDE SEQUENCE [LARGE SCALE GENOMIC DNA]</scope>
    <source>
        <strain evidence="5">JCM 18200</strain>
    </source>
</reference>
<dbReference type="EMBL" id="BAABIQ010000043">
    <property type="protein sequence ID" value="GAA4803739.1"/>
    <property type="molecule type" value="Genomic_DNA"/>
</dbReference>
<keyword evidence="5" id="KW-1185">Reference proteome</keyword>
<name>A0ABP9C2N8_9SPHI</name>
<evidence type="ECO:0000313" key="5">
    <source>
        <dbReference type="Proteomes" id="UP001501411"/>
    </source>
</evidence>
<dbReference type="Gene3D" id="3.55.50.30">
    <property type="match status" value="1"/>
</dbReference>
<dbReference type="Pfam" id="PF16344">
    <property type="entry name" value="FecR_C"/>
    <property type="match status" value="1"/>
</dbReference>
<feature type="transmembrane region" description="Helical" evidence="1">
    <location>
        <begin position="89"/>
        <end position="108"/>
    </location>
</feature>
<feature type="domain" description="FecR protein" evidence="2">
    <location>
        <begin position="177"/>
        <end position="272"/>
    </location>
</feature>
<evidence type="ECO:0008006" key="6">
    <source>
        <dbReference type="Google" id="ProtNLM"/>
    </source>
</evidence>
<evidence type="ECO:0000313" key="4">
    <source>
        <dbReference type="EMBL" id="GAA4803739.1"/>
    </source>
</evidence>
<comment type="caution">
    <text evidence="4">The sequence shown here is derived from an EMBL/GenBank/DDBJ whole genome shotgun (WGS) entry which is preliminary data.</text>
</comment>
<dbReference type="InterPro" id="IPR006860">
    <property type="entry name" value="FecR"/>
</dbReference>
<keyword evidence="1" id="KW-0812">Transmembrane</keyword>
<accession>A0ABP9C2N8</accession>
<evidence type="ECO:0000256" key="1">
    <source>
        <dbReference type="SAM" id="Phobius"/>
    </source>
</evidence>
<organism evidence="4 5">
    <name type="scientific">Olivibacter ginsenosidimutans</name>
    <dbReference type="NCBI Taxonomy" id="1176537"/>
    <lineage>
        <taxon>Bacteria</taxon>
        <taxon>Pseudomonadati</taxon>
        <taxon>Bacteroidota</taxon>
        <taxon>Sphingobacteriia</taxon>
        <taxon>Sphingobacteriales</taxon>
        <taxon>Sphingobacteriaceae</taxon>
        <taxon>Olivibacter</taxon>
    </lineage>
</organism>
<protein>
    <recommendedName>
        <fullName evidence="6">DUF4974 domain-containing protein</fullName>
    </recommendedName>
</protein>
<dbReference type="Pfam" id="PF04773">
    <property type="entry name" value="FecR"/>
    <property type="match status" value="1"/>
</dbReference>
<dbReference type="RefSeq" id="WP_345233993.1">
    <property type="nucleotide sequence ID" value="NZ_BAABIQ010000043.1"/>
</dbReference>
<gene>
    <name evidence="4" type="ORF">GCM10023231_36000</name>
</gene>
<sequence length="387" mass="43415">MENQAYIKQLLADYLNKQISREEFNQLFSQLGDLEDEAFKATVLQVLESQPAFVDARFIDERVAALYPQLQAKIERPVKWQRRWHLVRPYISVAAVVLVILFTGWFLLSERQYPKKKDIVTTEQVLPGTNRAKLTLADGLTVDLSEYQNGVIMGDEIKYSDGSRVLGSTGKGASLMTISTPKGGTYQITLSDGTQVWLNAGSSLSYPAHFPEGERMVEVSGEAYFEVAKDEKRPFKVSSSGQQIEVLGTAFNIAAYPDEADTKTTLVQGKVKVFNLIAHHSNLLRPGQQATVHGAHIEVGQANVEASIAWKDGLFNFHELTIDQAMKQIERWYDVNVRYEGKKPSGYLGGKMSRGVKLSTFLNFLEQDFQIKAEWKSDRTLILKPAS</sequence>
<proteinExistence type="predicted"/>
<dbReference type="InterPro" id="IPR012373">
    <property type="entry name" value="Ferrdict_sens_TM"/>
</dbReference>